<dbReference type="InterPro" id="IPR006439">
    <property type="entry name" value="HAD-SF_hydro_IA"/>
</dbReference>
<dbReference type="PANTHER" id="PTHR43611">
    <property type="entry name" value="ALPHA-D-GLUCOSE 1-PHOSPHATE PHOSPHATASE"/>
    <property type="match status" value="1"/>
</dbReference>
<dbReference type="SUPFAM" id="SSF56784">
    <property type="entry name" value="HAD-like"/>
    <property type="match status" value="1"/>
</dbReference>
<dbReference type="NCBIfam" id="TIGR01509">
    <property type="entry name" value="HAD-SF-IA-v3"/>
    <property type="match status" value="1"/>
</dbReference>
<dbReference type="InterPro" id="IPR036412">
    <property type="entry name" value="HAD-like_sf"/>
</dbReference>
<dbReference type="EMBL" id="CP016618">
    <property type="protein sequence ID" value="ANY83603.1"/>
    <property type="molecule type" value="Genomic_DNA"/>
</dbReference>
<evidence type="ECO:0000313" key="1">
    <source>
        <dbReference type="EMBL" id="ANY83603.1"/>
    </source>
</evidence>
<protein>
    <recommendedName>
        <fullName evidence="2">Haloacid dehalogenase</fullName>
    </recommendedName>
</protein>
<gene>
    <name evidence="1" type="ORF">BB934_35700</name>
</gene>
<keyword evidence="1" id="KW-0614">Plasmid</keyword>
<evidence type="ECO:0008006" key="2">
    <source>
        <dbReference type="Google" id="ProtNLM"/>
    </source>
</evidence>
<accession>A0A1B2EUF0</accession>
<dbReference type="InterPro" id="IPR023214">
    <property type="entry name" value="HAD_sf"/>
</dbReference>
<dbReference type="SFLD" id="SFLDG01129">
    <property type="entry name" value="C1.5:_HAD__Beta-PGM__Phosphata"/>
    <property type="match status" value="1"/>
</dbReference>
<proteinExistence type="predicted"/>
<dbReference type="Gene3D" id="3.40.50.1000">
    <property type="entry name" value="HAD superfamily/HAD-like"/>
    <property type="match status" value="1"/>
</dbReference>
<sequence>MTKALMVDVDGVLIRGRPEDGRHWSTFLESDLGLRTDDLHREFFDSHWNDIVIGRARLEDRLPEVLERIAPHVTADRLIEYWFEQDARLDHRLLQDLQTVRSGGFQVHLATNQEHRRAQYLMHTLGLADTVDGIQYSAQIGAKKPDVAFFQSATSGVGLLPADILLIDDTPENVRAARAYGWEAILWAGEESLLDVLKEHFPTKFAVNKLQVS</sequence>
<name>A0A1B2EUF0_9HYPH</name>
<dbReference type="SFLD" id="SFLDS00003">
    <property type="entry name" value="Haloacid_Dehalogenase"/>
    <property type="match status" value="1"/>
</dbReference>
<organism evidence="1">
    <name type="scientific">Microvirga ossetica</name>
    <dbReference type="NCBI Taxonomy" id="1882682"/>
    <lineage>
        <taxon>Bacteria</taxon>
        <taxon>Pseudomonadati</taxon>
        <taxon>Pseudomonadota</taxon>
        <taxon>Alphaproteobacteria</taxon>
        <taxon>Hyphomicrobiales</taxon>
        <taxon>Methylobacteriaceae</taxon>
        <taxon>Microvirga</taxon>
    </lineage>
</organism>
<reference evidence="1" key="1">
    <citation type="submission" date="2016-07" db="EMBL/GenBank/DDBJ databases">
        <title>Microvirga ossetica sp. nov. a new species of rhizobia isolated from root nodules of the legume species Vicia alpestris Steven originated from North Ossetia region in the Caucasus.</title>
        <authorList>
            <person name="Safronova V.I."/>
            <person name="Kuznetsova I.G."/>
            <person name="Sazanova A.L."/>
            <person name="Belimov A."/>
            <person name="Andronov E."/>
            <person name="Osledkin Y.S."/>
            <person name="Onishchuk O.P."/>
            <person name="Kurchak O.N."/>
            <person name="Shaposhnikov A.I."/>
            <person name="Willems A."/>
            <person name="Tikhonovich I.A."/>
        </authorList>
    </citation>
    <scope>NUCLEOTIDE SEQUENCE [LARGE SCALE GENOMIC DNA]</scope>
    <source>
        <strain evidence="1">V5/3M</strain>
        <plasmid evidence="1">unnamed3</plasmid>
    </source>
</reference>
<geneLocation type="plasmid" evidence="1">
    <name>unnamed3</name>
</geneLocation>
<dbReference type="PANTHER" id="PTHR43611:SF3">
    <property type="entry name" value="FLAVIN MONONUCLEOTIDE HYDROLASE 1, CHLOROPLATIC"/>
    <property type="match status" value="1"/>
</dbReference>
<dbReference type="AlphaFoldDB" id="A0A1B2EUF0"/>
<dbReference type="Pfam" id="PF00702">
    <property type="entry name" value="Hydrolase"/>
    <property type="match status" value="1"/>
</dbReference>
<dbReference type="KEGG" id="moc:BB934_35700"/>